<dbReference type="HOGENOM" id="CLU_642686_0_0_1"/>
<protein>
    <submittedName>
        <fullName evidence="2">Uncharacterized protein</fullName>
    </submittedName>
</protein>
<evidence type="ECO:0000313" key="3">
    <source>
        <dbReference type="Proteomes" id="UP000054166"/>
    </source>
</evidence>
<feature type="region of interest" description="Disordered" evidence="1">
    <location>
        <begin position="250"/>
        <end position="294"/>
    </location>
</feature>
<dbReference type="EMBL" id="KN833094">
    <property type="protein sequence ID" value="KIM73062.1"/>
    <property type="molecule type" value="Genomic_DNA"/>
</dbReference>
<sequence length="427" mass="46163">MTWRLPEYIAQNPKASHYDKTGHSHTNRITAALAVYKTTTTREQLDYVADAHCIIATPTPIPTQLEPDSKATTTIYKATMAPELPDCNTCHVTTLPALEQVQIEADPAATEWHRDEEREMGRVEKLKEDKEEAPEMRVKVLALDIEEQETIGMTQSEVQDPAPSPTARLAFDAMLHESTRFDWAAEVDEALGLSPVAPSNSTTPTPINPIPNDAMVDPVHVTFANPVPRNSTTTPSVHSDPISIHPAFRSPVPVDPDPGDMATSPTGTTLTKSNTAPTNPDRIPPKSATPPIVNDETSTTLLQFVHAPLKRTVNPVPGDVAVDPVRAALASTIPTDLVIPSCVATNECTHIRFANAVLLASSILTDPVRTALTNILPAIPVPVDLADSNLITVTISFAFITLSGIKLICRAVKNHLYLISLTHVGVF</sequence>
<accession>A0A0C3B6W5</accession>
<dbReference type="InParanoid" id="A0A0C3B6W5"/>
<keyword evidence="3" id="KW-1185">Reference proteome</keyword>
<name>A0A0C3B6W5_PILCF</name>
<evidence type="ECO:0000313" key="2">
    <source>
        <dbReference type="EMBL" id="KIM73062.1"/>
    </source>
</evidence>
<proteinExistence type="predicted"/>
<dbReference type="Proteomes" id="UP000054166">
    <property type="component" value="Unassembled WGS sequence"/>
</dbReference>
<gene>
    <name evidence="2" type="ORF">PILCRDRAFT_93215</name>
</gene>
<feature type="compositionally biased region" description="Polar residues" evidence="1">
    <location>
        <begin position="263"/>
        <end position="278"/>
    </location>
</feature>
<evidence type="ECO:0000256" key="1">
    <source>
        <dbReference type="SAM" id="MobiDB-lite"/>
    </source>
</evidence>
<reference evidence="3" key="2">
    <citation type="submission" date="2015-01" db="EMBL/GenBank/DDBJ databases">
        <title>Evolutionary Origins and Diversification of the Mycorrhizal Mutualists.</title>
        <authorList>
            <consortium name="DOE Joint Genome Institute"/>
            <consortium name="Mycorrhizal Genomics Consortium"/>
            <person name="Kohler A."/>
            <person name="Kuo A."/>
            <person name="Nagy L.G."/>
            <person name="Floudas D."/>
            <person name="Copeland A."/>
            <person name="Barry K.W."/>
            <person name="Cichocki N."/>
            <person name="Veneault-Fourrey C."/>
            <person name="LaButti K."/>
            <person name="Lindquist E.A."/>
            <person name="Lipzen A."/>
            <person name="Lundell T."/>
            <person name="Morin E."/>
            <person name="Murat C."/>
            <person name="Riley R."/>
            <person name="Ohm R."/>
            <person name="Sun H."/>
            <person name="Tunlid A."/>
            <person name="Henrissat B."/>
            <person name="Grigoriev I.V."/>
            <person name="Hibbett D.S."/>
            <person name="Martin F."/>
        </authorList>
    </citation>
    <scope>NUCLEOTIDE SEQUENCE [LARGE SCALE GENOMIC DNA]</scope>
    <source>
        <strain evidence="3">F 1598</strain>
    </source>
</reference>
<dbReference type="AlphaFoldDB" id="A0A0C3B6W5"/>
<organism evidence="2 3">
    <name type="scientific">Piloderma croceum (strain F 1598)</name>
    <dbReference type="NCBI Taxonomy" id="765440"/>
    <lineage>
        <taxon>Eukaryota</taxon>
        <taxon>Fungi</taxon>
        <taxon>Dikarya</taxon>
        <taxon>Basidiomycota</taxon>
        <taxon>Agaricomycotina</taxon>
        <taxon>Agaricomycetes</taxon>
        <taxon>Agaricomycetidae</taxon>
        <taxon>Atheliales</taxon>
        <taxon>Atheliaceae</taxon>
        <taxon>Piloderma</taxon>
    </lineage>
</organism>
<reference evidence="2 3" key="1">
    <citation type="submission" date="2014-04" db="EMBL/GenBank/DDBJ databases">
        <authorList>
            <consortium name="DOE Joint Genome Institute"/>
            <person name="Kuo A."/>
            <person name="Tarkka M."/>
            <person name="Buscot F."/>
            <person name="Kohler A."/>
            <person name="Nagy L.G."/>
            <person name="Floudas D."/>
            <person name="Copeland A."/>
            <person name="Barry K.W."/>
            <person name="Cichocki N."/>
            <person name="Veneault-Fourrey C."/>
            <person name="LaButti K."/>
            <person name="Lindquist E.A."/>
            <person name="Lipzen A."/>
            <person name="Lundell T."/>
            <person name="Morin E."/>
            <person name="Murat C."/>
            <person name="Sun H."/>
            <person name="Tunlid A."/>
            <person name="Henrissat B."/>
            <person name="Grigoriev I.V."/>
            <person name="Hibbett D.S."/>
            <person name="Martin F."/>
            <person name="Nordberg H.P."/>
            <person name="Cantor M.N."/>
            <person name="Hua S.X."/>
        </authorList>
    </citation>
    <scope>NUCLEOTIDE SEQUENCE [LARGE SCALE GENOMIC DNA]</scope>
    <source>
        <strain evidence="2 3">F 1598</strain>
    </source>
</reference>